<dbReference type="Pfam" id="PF00491">
    <property type="entry name" value="Arginase"/>
    <property type="match status" value="1"/>
</dbReference>
<gene>
    <name evidence="1" type="ORF">GS634_20325</name>
</gene>
<accession>A0AA90YZ81</accession>
<dbReference type="GO" id="GO:0016813">
    <property type="term" value="F:hydrolase activity, acting on carbon-nitrogen (but not peptide) bonds, in linear amidines"/>
    <property type="evidence" value="ECO:0007669"/>
    <property type="project" value="UniProtKB-ARBA"/>
</dbReference>
<comment type="caution">
    <text evidence="1">The sequence shown here is derived from an EMBL/GenBank/DDBJ whole genome shotgun (WGS) entry which is preliminary data.</text>
</comment>
<evidence type="ECO:0000313" key="2">
    <source>
        <dbReference type="Proteomes" id="UP000597886"/>
    </source>
</evidence>
<evidence type="ECO:0000313" key="1">
    <source>
        <dbReference type="EMBL" id="NOE20480.1"/>
    </source>
</evidence>
<dbReference type="InterPro" id="IPR006035">
    <property type="entry name" value="Ureohydrolase"/>
</dbReference>
<organism evidence="1 2">
    <name type="scientific">Ruegeria atlantica</name>
    <dbReference type="NCBI Taxonomy" id="81569"/>
    <lineage>
        <taxon>Bacteria</taxon>
        <taxon>Pseudomonadati</taxon>
        <taxon>Pseudomonadota</taxon>
        <taxon>Alphaproteobacteria</taxon>
        <taxon>Rhodobacterales</taxon>
        <taxon>Roseobacteraceae</taxon>
        <taxon>Ruegeria</taxon>
    </lineage>
</organism>
<evidence type="ECO:0008006" key="3">
    <source>
        <dbReference type="Google" id="ProtNLM"/>
    </source>
</evidence>
<proteinExistence type="predicted"/>
<dbReference type="SUPFAM" id="SSF52768">
    <property type="entry name" value="Arginase/deacetylase"/>
    <property type="match status" value="1"/>
</dbReference>
<dbReference type="GO" id="GO:0046872">
    <property type="term" value="F:metal ion binding"/>
    <property type="evidence" value="ECO:0007669"/>
    <property type="project" value="InterPro"/>
</dbReference>
<dbReference type="InterPro" id="IPR023696">
    <property type="entry name" value="Ureohydrolase_dom_sf"/>
</dbReference>
<dbReference type="Gene3D" id="3.40.800.10">
    <property type="entry name" value="Ureohydrolase domain"/>
    <property type="match status" value="2"/>
</dbReference>
<name>A0AA90YZ81_9RHOB</name>
<sequence length="225" mass="23480">MGVPSEVNTGPRSGTSLAPDALRKMTAQLGIGLPVDGRDLGNLDLSGDWPAALEQLVTQMVDHGVVPVVLGGASDVASGVLGALPDLPVVAAMPLARRDIATRTANTIWVGLNGDQPAGVWDLISQRKMDWRTARQLDEGHGDYSDTPERAVLWIDISVIDLGHAAGSVGLNPGGMKPETLVSVIGAMSCKWQAIVITGLAPARDTRGMSELAAIETLNAALHNE</sequence>
<dbReference type="RefSeq" id="WP_170474326.1">
    <property type="nucleotide sequence ID" value="NZ_WVRA01000010.1"/>
</dbReference>
<dbReference type="Proteomes" id="UP000597886">
    <property type="component" value="Unassembled WGS sequence"/>
</dbReference>
<protein>
    <recommendedName>
        <fullName evidence="3">Formimidoylglutamase</fullName>
    </recommendedName>
</protein>
<dbReference type="AlphaFoldDB" id="A0AA90YZ81"/>
<reference evidence="1" key="1">
    <citation type="submission" date="2019-12" db="EMBL/GenBank/DDBJ databases">
        <title>Ruegeria JWLKs population differentiation of coral mucus and skeleton niches.</title>
        <authorList>
            <person name="Luo D."/>
        </authorList>
    </citation>
    <scope>NUCLEOTIDE SEQUENCE</scope>
    <source>
        <strain evidence="1">HKCCD6181</strain>
    </source>
</reference>
<dbReference type="EMBL" id="WVRA01000010">
    <property type="protein sequence ID" value="NOE20480.1"/>
    <property type="molecule type" value="Genomic_DNA"/>
</dbReference>